<name>A0A7S2HIE8_9DINO</name>
<proteinExistence type="predicted"/>
<feature type="region of interest" description="Disordered" evidence="1">
    <location>
        <begin position="1"/>
        <end position="51"/>
    </location>
</feature>
<evidence type="ECO:0000313" key="3">
    <source>
        <dbReference type="EMBL" id="CAD9491752.1"/>
    </source>
</evidence>
<accession>A0A7S2HIE8</accession>
<keyword evidence="2" id="KW-0472">Membrane</keyword>
<gene>
    <name evidence="3" type="ORF">BRAN1462_LOCUS2539</name>
</gene>
<feature type="region of interest" description="Disordered" evidence="1">
    <location>
        <begin position="277"/>
        <end position="301"/>
    </location>
</feature>
<feature type="transmembrane region" description="Helical" evidence="2">
    <location>
        <begin position="60"/>
        <end position="79"/>
    </location>
</feature>
<reference evidence="3" key="1">
    <citation type="submission" date="2021-01" db="EMBL/GenBank/DDBJ databases">
        <authorList>
            <person name="Corre E."/>
            <person name="Pelletier E."/>
            <person name="Niang G."/>
            <person name="Scheremetjew M."/>
            <person name="Finn R."/>
            <person name="Kale V."/>
            <person name="Holt S."/>
            <person name="Cochrane G."/>
            <person name="Meng A."/>
            <person name="Brown T."/>
            <person name="Cohen L."/>
        </authorList>
    </citation>
    <scope>NUCLEOTIDE SEQUENCE</scope>
    <source>
        <strain evidence="3">RCC3387</strain>
    </source>
</reference>
<organism evidence="3">
    <name type="scientific">Zooxanthella nutricula</name>
    <dbReference type="NCBI Taxonomy" id="1333877"/>
    <lineage>
        <taxon>Eukaryota</taxon>
        <taxon>Sar</taxon>
        <taxon>Alveolata</taxon>
        <taxon>Dinophyceae</taxon>
        <taxon>Peridiniales</taxon>
        <taxon>Peridiniales incertae sedis</taxon>
        <taxon>Zooxanthella</taxon>
    </lineage>
</organism>
<protein>
    <submittedName>
        <fullName evidence="3">Uncharacterized protein</fullName>
    </submittedName>
</protein>
<sequence length="409" mass="43528">MGEHGLPSMPSFASSAAEDDTPEESPLIGSDRSARSAVPPGGPADGAAPGQRAWGRQSQIVWAVPLAGVVVLLLAGLAVSTAGGPVGIGQGHAPAPVEILEPEVTPRQLFESPRFVDVATENVIALSQGAIPTSMKPQVRVVVDRHLKQLSADTWQRFPQEGERLNALSLSPEEQDGLLTMMRSVSNPRVHQLGRDVGLFVHQSLGMAHSSDDVKSHVVESLEPKLAEIRQLRDEVIPEAVRGDGGGGDSGSLVVNTDGVNFMSSFDNWDVEVDVSSPTFGESGPASAPRRLGSSDDDGESSMLDNAVKLAKMHAQAEKFFKQVQTFAAEKYNVHVPDMKEAFRGVDTAAATKCAMEAAVTMNPKAAMTCTMQFWSIAMDVMQNIMKGVGPVTTSTEQHSFASFDDLMN</sequence>
<keyword evidence="2" id="KW-1133">Transmembrane helix</keyword>
<dbReference type="AlphaFoldDB" id="A0A7S2HIE8"/>
<keyword evidence="2" id="KW-0812">Transmembrane</keyword>
<evidence type="ECO:0000256" key="2">
    <source>
        <dbReference type="SAM" id="Phobius"/>
    </source>
</evidence>
<evidence type="ECO:0000256" key="1">
    <source>
        <dbReference type="SAM" id="MobiDB-lite"/>
    </source>
</evidence>
<dbReference type="EMBL" id="HBGW01003844">
    <property type="protein sequence ID" value="CAD9491752.1"/>
    <property type="molecule type" value="Transcribed_RNA"/>
</dbReference>